<dbReference type="Gene3D" id="1.10.30.50">
    <property type="match status" value="1"/>
</dbReference>
<dbReference type="CDD" id="cd00085">
    <property type="entry name" value="HNHc"/>
    <property type="match status" value="1"/>
</dbReference>
<protein>
    <submittedName>
        <fullName evidence="4">DUF222 domain-containing protein</fullName>
    </submittedName>
</protein>
<dbReference type="GO" id="GO:0003676">
    <property type="term" value="F:nucleic acid binding"/>
    <property type="evidence" value="ECO:0007669"/>
    <property type="project" value="InterPro"/>
</dbReference>
<organism evidence="4 5">
    <name type="scientific">Tsukamurella asaccharolytica</name>
    <dbReference type="NCBI Taxonomy" id="2592067"/>
    <lineage>
        <taxon>Bacteria</taxon>
        <taxon>Bacillati</taxon>
        <taxon>Actinomycetota</taxon>
        <taxon>Actinomycetes</taxon>
        <taxon>Mycobacteriales</taxon>
        <taxon>Tsukamurellaceae</taxon>
        <taxon>Tsukamurella</taxon>
    </lineage>
</organism>
<evidence type="ECO:0000256" key="1">
    <source>
        <dbReference type="ARBA" id="ARBA00023450"/>
    </source>
</evidence>
<proteinExistence type="inferred from homology"/>
<dbReference type="EMBL" id="VIGW01000009">
    <property type="protein sequence ID" value="TWS18451.1"/>
    <property type="molecule type" value="Genomic_DNA"/>
</dbReference>
<accession>A0A5C5R8E4</accession>
<feature type="compositionally biased region" description="Acidic residues" evidence="2">
    <location>
        <begin position="1"/>
        <end position="12"/>
    </location>
</feature>
<evidence type="ECO:0000259" key="3">
    <source>
        <dbReference type="SMART" id="SM00507"/>
    </source>
</evidence>
<evidence type="ECO:0000256" key="2">
    <source>
        <dbReference type="SAM" id="MobiDB-lite"/>
    </source>
</evidence>
<dbReference type="SMART" id="SM00507">
    <property type="entry name" value="HNHc"/>
    <property type="match status" value="1"/>
</dbReference>
<evidence type="ECO:0000313" key="5">
    <source>
        <dbReference type="Proteomes" id="UP000317291"/>
    </source>
</evidence>
<sequence>MDEDTGVDDDQPPEPGSADGAAERLRSMERRRCRTVFEQYRSAVELLRERVCERIAAGLPQDRWQQGVAAEIGLALHLSPHTGAKFLARAVELEKNLPHTLARLREGDLSPEAVPVIVSGLSHLEVTDRHRADEQLCADPGTLAGMGLTQLAARVKQVGYALDGRATVDRDACAEKDRTVTIRPLPEGMARVSLLLPVAQGVGVYAALRRHADTLIGVAGDLRTRGQVMADTAFARLTGRDAAQGQPVLVNLTMPATVLLGDQPGTAHLDGGGTVPAEIARNLIGKATAAGVAWIRRLYLAPESGAVVGMDSRQRCFPDGLAEMIRARDRYCRTPYCDAPIAHTDHVVPHAKGGETSFSNGQGLCAACNYAKEATGWHSAVIDDPTGRHTVDTRTPSGHHHRSTAPDQAA</sequence>
<feature type="region of interest" description="Disordered" evidence="2">
    <location>
        <begin position="1"/>
        <end position="25"/>
    </location>
</feature>
<evidence type="ECO:0000313" key="4">
    <source>
        <dbReference type="EMBL" id="TWS18451.1"/>
    </source>
</evidence>
<dbReference type="Proteomes" id="UP000317291">
    <property type="component" value="Unassembled WGS sequence"/>
</dbReference>
<dbReference type="InterPro" id="IPR003615">
    <property type="entry name" value="HNH_nuc"/>
</dbReference>
<feature type="domain" description="HNH nuclease" evidence="3">
    <location>
        <begin position="320"/>
        <end position="370"/>
    </location>
</feature>
<dbReference type="OrthoDB" id="5241234at2"/>
<comment type="similarity">
    <text evidence="1">Belongs to the Rv1128c/1148c/1588c/1702c/1945/3466 family.</text>
</comment>
<reference evidence="4 5" key="1">
    <citation type="submission" date="2019-06" db="EMBL/GenBank/DDBJ databases">
        <title>Tsukamurella conjunctivitidis sp. nov., Tsukamurella assacharolytica sp. nov. and Tsukamurella sputae sp. nov. isolated from patients with conjunctivitis, bacteraemia (lymphoma) and respiratory infection (sputum) in Hong Kong.</title>
        <authorList>
            <person name="Teng J.L.L."/>
            <person name="Lee H.H."/>
            <person name="Fong J.Y.H."/>
            <person name="Fok K.M.N."/>
            <person name="Lau S.K.P."/>
            <person name="Woo P.C.Y."/>
        </authorList>
    </citation>
    <scope>NUCLEOTIDE SEQUENCE [LARGE SCALE GENOMIC DNA]</scope>
    <source>
        <strain evidence="4 5">HKU71</strain>
    </source>
</reference>
<name>A0A5C5R8E4_9ACTN</name>
<dbReference type="GO" id="GO:0008270">
    <property type="term" value="F:zinc ion binding"/>
    <property type="evidence" value="ECO:0007669"/>
    <property type="project" value="InterPro"/>
</dbReference>
<dbReference type="GO" id="GO:0004519">
    <property type="term" value="F:endonuclease activity"/>
    <property type="evidence" value="ECO:0007669"/>
    <property type="project" value="InterPro"/>
</dbReference>
<dbReference type="InterPro" id="IPR002711">
    <property type="entry name" value="HNH"/>
</dbReference>
<comment type="caution">
    <text evidence="4">The sequence shown here is derived from an EMBL/GenBank/DDBJ whole genome shotgun (WGS) entry which is preliminary data.</text>
</comment>
<dbReference type="Pfam" id="PF01844">
    <property type="entry name" value="HNH"/>
    <property type="match status" value="1"/>
</dbReference>
<keyword evidence="5" id="KW-1185">Reference proteome</keyword>
<gene>
    <name evidence="4" type="ORF">FK529_15240</name>
</gene>
<dbReference type="AlphaFoldDB" id="A0A5C5R8E4"/>
<feature type="region of interest" description="Disordered" evidence="2">
    <location>
        <begin position="381"/>
        <end position="410"/>
    </location>
</feature>
<dbReference type="InterPro" id="IPR003870">
    <property type="entry name" value="DUF222"/>
</dbReference>
<dbReference type="Pfam" id="PF02720">
    <property type="entry name" value="DUF222"/>
    <property type="match status" value="1"/>
</dbReference>